<keyword evidence="1" id="KW-0175">Coiled coil</keyword>
<evidence type="ECO:0000256" key="1">
    <source>
        <dbReference type="SAM" id="Coils"/>
    </source>
</evidence>
<organism evidence="2 3">
    <name type="scientific">Latilactobacillus curvatus JCM 1096 = DSM 20019</name>
    <dbReference type="NCBI Taxonomy" id="1293592"/>
    <lineage>
        <taxon>Bacteria</taxon>
        <taxon>Bacillati</taxon>
        <taxon>Bacillota</taxon>
        <taxon>Bacilli</taxon>
        <taxon>Lactobacillales</taxon>
        <taxon>Lactobacillaceae</taxon>
        <taxon>Latilactobacillus</taxon>
    </lineage>
</organism>
<dbReference type="Proteomes" id="UP000050828">
    <property type="component" value="Unassembled WGS sequence"/>
</dbReference>
<evidence type="ECO:0008006" key="4">
    <source>
        <dbReference type="Google" id="ProtNLM"/>
    </source>
</evidence>
<dbReference type="EMBL" id="AZDL01000245">
    <property type="protein sequence ID" value="KRK79434.1"/>
    <property type="molecule type" value="Genomic_DNA"/>
</dbReference>
<comment type="caution">
    <text evidence="2">The sequence shown here is derived from an EMBL/GenBank/DDBJ whole genome shotgun (WGS) entry which is preliminary data.</text>
</comment>
<proteinExistence type="predicted"/>
<accession>A0AAJ0LD69</accession>
<name>A0AAJ0LD69_LATCU</name>
<sequence>MSADKQSKKRQQTELERLREENELLQIENEYLKKLRALVQEEENNKRKLSKS</sequence>
<protein>
    <recommendedName>
        <fullName evidence="4">Transposase</fullName>
    </recommendedName>
</protein>
<dbReference type="AlphaFoldDB" id="A0AAJ0LD69"/>
<gene>
    <name evidence="2" type="ORF">FC08_GL000726</name>
</gene>
<feature type="coiled-coil region" evidence="1">
    <location>
        <begin position="1"/>
        <end position="52"/>
    </location>
</feature>
<evidence type="ECO:0000313" key="3">
    <source>
        <dbReference type="Proteomes" id="UP000050828"/>
    </source>
</evidence>
<evidence type="ECO:0000313" key="2">
    <source>
        <dbReference type="EMBL" id="KRK79434.1"/>
    </source>
</evidence>
<reference evidence="2 3" key="1">
    <citation type="journal article" date="2015" name="Genome Announc.">
        <title>Expanding the biotechnology potential of lactobacilli through comparative genomics of 213 strains and associated genera.</title>
        <authorList>
            <person name="Sun Z."/>
            <person name="Harris H.M."/>
            <person name="McCann A."/>
            <person name="Guo C."/>
            <person name="Argimon S."/>
            <person name="Zhang W."/>
            <person name="Yang X."/>
            <person name="Jeffery I.B."/>
            <person name="Cooney J.C."/>
            <person name="Kagawa T.F."/>
            <person name="Liu W."/>
            <person name="Song Y."/>
            <person name="Salvetti E."/>
            <person name="Wrobel A."/>
            <person name="Rasinkangas P."/>
            <person name="Parkhill J."/>
            <person name="Rea M.C."/>
            <person name="O'Sullivan O."/>
            <person name="Ritari J."/>
            <person name="Douillard F.P."/>
            <person name="Paul Ross R."/>
            <person name="Yang R."/>
            <person name="Briner A.E."/>
            <person name="Felis G.E."/>
            <person name="de Vos W.M."/>
            <person name="Barrangou R."/>
            <person name="Klaenhammer T.R."/>
            <person name="Caufield P.W."/>
            <person name="Cui Y."/>
            <person name="Zhang H."/>
            <person name="O'Toole P.W."/>
        </authorList>
    </citation>
    <scope>NUCLEOTIDE SEQUENCE [LARGE SCALE GENOMIC DNA]</scope>
    <source>
        <strain evidence="2 3">DSM 20019</strain>
    </source>
</reference>